<dbReference type="GO" id="GO:0030246">
    <property type="term" value="F:carbohydrate binding"/>
    <property type="evidence" value="ECO:0007669"/>
    <property type="project" value="InterPro"/>
</dbReference>
<dbReference type="SUPFAM" id="SSF49452">
    <property type="entry name" value="Starch-binding domain-like"/>
    <property type="match status" value="1"/>
</dbReference>
<reference evidence="6 7" key="1">
    <citation type="submission" date="2013-04" db="EMBL/GenBank/DDBJ databases">
        <title>The Genome Sequence of Parabacteroides gordonii DSM 23371.</title>
        <authorList>
            <consortium name="The Broad Institute Genomics Platform"/>
            <person name="Earl A."/>
            <person name="Ward D."/>
            <person name="Feldgarden M."/>
            <person name="Gevers D."/>
            <person name="Martens E."/>
            <person name="Sakamoto M."/>
            <person name="Benno Y."/>
            <person name="Suzuki N."/>
            <person name="Matsunaga N."/>
            <person name="Koshihara K."/>
            <person name="Seki M."/>
            <person name="Komiya H."/>
            <person name="Walker B."/>
            <person name="Young S."/>
            <person name="Zeng Q."/>
            <person name="Gargeya S."/>
            <person name="Fitzgerald M."/>
            <person name="Haas B."/>
            <person name="Abouelleil A."/>
            <person name="Allen A.W."/>
            <person name="Alvarado L."/>
            <person name="Arachchi H.M."/>
            <person name="Berlin A.M."/>
            <person name="Chapman S.B."/>
            <person name="Gainer-Dewar J."/>
            <person name="Goldberg J."/>
            <person name="Griggs A."/>
            <person name="Gujja S."/>
            <person name="Hansen M."/>
            <person name="Howarth C."/>
            <person name="Imamovic A."/>
            <person name="Ireland A."/>
            <person name="Larimer J."/>
            <person name="McCowan C."/>
            <person name="Murphy C."/>
            <person name="Pearson M."/>
            <person name="Poon T.W."/>
            <person name="Priest M."/>
            <person name="Roberts A."/>
            <person name="Saif S."/>
            <person name="Shea T."/>
            <person name="Sisk P."/>
            <person name="Sykes S."/>
            <person name="Wortman J."/>
            <person name="Nusbaum C."/>
            <person name="Birren B."/>
        </authorList>
    </citation>
    <scope>NUCLEOTIDE SEQUENCE [LARGE SCALE GENOMIC DNA]</scope>
    <source>
        <strain evidence="6 7">MS-1</strain>
    </source>
</reference>
<evidence type="ECO:0000256" key="3">
    <source>
        <dbReference type="ARBA" id="ARBA00023237"/>
    </source>
</evidence>
<keyword evidence="2" id="KW-0472">Membrane</keyword>
<dbReference type="Proteomes" id="UP000033035">
    <property type="component" value="Unassembled WGS sequence"/>
</dbReference>
<dbReference type="Gene3D" id="2.170.130.10">
    <property type="entry name" value="TonB-dependent receptor, plug domain"/>
    <property type="match status" value="1"/>
</dbReference>
<dbReference type="SUPFAM" id="SSF56935">
    <property type="entry name" value="Porins"/>
    <property type="match status" value="1"/>
</dbReference>
<evidence type="ECO:0000313" key="6">
    <source>
        <dbReference type="EMBL" id="KKB50389.1"/>
    </source>
</evidence>
<keyword evidence="3" id="KW-0998">Cell outer membrane</keyword>
<gene>
    <name evidence="6" type="ORF">HMPREF1536_03925</name>
</gene>
<dbReference type="EMBL" id="AQHW01000020">
    <property type="protein sequence ID" value="KKB50389.1"/>
    <property type="molecule type" value="Genomic_DNA"/>
</dbReference>
<dbReference type="RefSeq" id="WP_028729531.1">
    <property type="nucleotide sequence ID" value="NZ_KE386763.1"/>
</dbReference>
<dbReference type="InterPro" id="IPR041700">
    <property type="entry name" value="OMP_b-brl_3"/>
</dbReference>
<dbReference type="PATRIC" id="fig|1203610.3.peg.4002"/>
<dbReference type="InterPro" id="IPR037066">
    <property type="entry name" value="Plug_dom_sf"/>
</dbReference>
<evidence type="ECO:0000256" key="1">
    <source>
        <dbReference type="ARBA" id="ARBA00004442"/>
    </source>
</evidence>
<keyword evidence="4" id="KW-0732">Signal</keyword>
<name>A0A0F5IXT1_9BACT</name>
<evidence type="ECO:0000256" key="4">
    <source>
        <dbReference type="SAM" id="SignalP"/>
    </source>
</evidence>
<dbReference type="PANTHER" id="PTHR40980:SF4">
    <property type="entry name" value="TONB-DEPENDENT RECEPTOR-LIKE BETA-BARREL DOMAIN-CONTAINING PROTEIN"/>
    <property type="match status" value="1"/>
</dbReference>
<accession>A0A0F5IXT1</accession>
<feature type="chain" id="PRO_5002489148" description="Outer membrane protein beta-barrel domain-containing protein" evidence="4">
    <location>
        <begin position="21"/>
        <end position="805"/>
    </location>
</feature>
<dbReference type="Pfam" id="PF14905">
    <property type="entry name" value="OMP_b-brl_3"/>
    <property type="match status" value="1"/>
</dbReference>
<dbReference type="HOGENOM" id="CLU_017617_0_0_10"/>
<sequence length="805" mass="91640">MKKCFYLIVTLLCVSLSAAATPISRIKGKIVDAGTNKPLDFADVLLFKKGDSNPVFHALPDMDGSFGIADVKNGEYSLMIRLVGYDLFTRPDIVLASSSAVVDLGTIPMKPLEVGLAEVEVVAQKKQVIYKLDKKVIEASSNMLASGGTAVDILENTPSIRVDAEGEVSFRGSTGFTVYVDGKPSVFSGTQALEQIPSGHIENIEIITTPSARHDTGGDVGIINIITKKHAQHGFSGMVNLTGSTFLSRGVDFLLTQQNKASRLYFGGGWTDRLRKSHFDQEKTTIVADTATTSHSNGPRESNNFNYSLKAGWMYTLPHTTFNADLEGGYGGRTRKGDLDYTEVRMVENKPFANGDYYSRDDYDLHETYFQGSLGFDHKFDDKGHQLTGSFYLKYGGDAMEYFQSDLFNKNNEREQGHRAWEDEHRWTVRGNLDYNYPYSKTGHIEAGYQYFSYLEDGDYSMQFWSPEKQEFYWRDDIYNTFYFQHGINSIYAIVGDSYKSFDFQAGVRGEHTHRVLRSSIPGKDREYNKFEFFPSVHLGYTFPKDHKLMASYSRRITRPELFFMEPYITYRDYYSAEIGNPDIRSEYINSFELNYKKNIGEHTVSATVFHRSRKDKIERLRVPYEAGVTLDSMANVGHDYSTGLELSGQVQLTHWWNMNLNGSLYHYKVKNQYKLNGTNEKSTNYDIIWNNAFDLGKSTRIQLDGNFVGPSVTTQGRTDAFWYMNLAVRQQLMKRKLSATLAFRDVFNSARYVSKITTADLQSITRIRPNYPLITLTLSYTFNNFKAKSTQKKEDHDLFEGTNH</sequence>
<proteinExistence type="predicted"/>
<dbReference type="Pfam" id="PF13620">
    <property type="entry name" value="CarboxypepD_reg"/>
    <property type="match status" value="1"/>
</dbReference>
<protein>
    <recommendedName>
        <fullName evidence="5">Outer membrane protein beta-barrel domain-containing protein</fullName>
    </recommendedName>
</protein>
<dbReference type="InterPro" id="IPR036942">
    <property type="entry name" value="Beta-barrel_TonB_sf"/>
</dbReference>
<organism evidence="6 7">
    <name type="scientific">Parabacteroides gordonii MS-1 = DSM 23371</name>
    <dbReference type="NCBI Taxonomy" id="1203610"/>
    <lineage>
        <taxon>Bacteria</taxon>
        <taxon>Pseudomonadati</taxon>
        <taxon>Bacteroidota</taxon>
        <taxon>Bacteroidia</taxon>
        <taxon>Bacteroidales</taxon>
        <taxon>Tannerellaceae</taxon>
        <taxon>Parabacteroides</taxon>
    </lineage>
</organism>
<evidence type="ECO:0000256" key="2">
    <source>
        <dbReference type="ARBA" id="ARBA00023136"/>
    </source>
</evidence>
<feature type="signal peptide" evidence="4">
    <location>
        <begin position="1"/>
        <end position="20"/>
    </location>
</feature>
<evidence type="ECO:0000313" key="7">
    <source>
        <dbReference type="Proteomes" id="UP000033035"/>
    </source>
</evidence>
<dbReference type="GO" id="GO:0009279">
    <property type="term" value="C:cell outer membrane"/>
    <property type="evidence" value="ECO:0007669"/>
    <property type="project" value="UniProtKB-SubCell"/>
</dbReference>
<keyword evidence="7" id="KW-1185">Reference proteome</keyword>
<evidence type="ECO:0000259" key="5">
    <source>
        <dbReference type="Pfam" id="PF14905"/>
    </source>
</evidence>
<dbReference type="STRING" id="1203610.HMPREF1536_03925"/>
<dbReference type="Gene3D" id="2.40.170.20">
    <property type="entry name" value="TonB-dependent receptor, beta-barrel domain"/>
    <property type="match status" value="1"/>
</dbReference>
<feature type="domain" description="Outer membrane protein beta-barrel" evidence="5">
    <location>
        <begin position="378"/>
        <end position="781"/>
    </location>
</feature>
<dbReference type="InterPro" id="IPR013784">
    <property type="entry name" value="Carb-bd-like_fold"/>
</dbReference>
<comment type="caution">
    <text evidence="6">The sequence shown here is derived from an EMBL/GenBank/DDBJ whole genome shotgun (WGS) entry which is preliminary data.</text>
</comment>
<dbReference type="PANTHER" id="PTHR40980">
    <property type="entry name" value="PLUG DOMAIN-CONTAINING PROTEIN"/>
    <property type="match status" value="1"/>
</dbReference>
<dbReference type="AlphaFoldDB" id="A0A0F5IXT1"/>
<comment type="subcellular location">
    <subcellularLocation>
        <location evidence="1">Cell outer membrane</location>
    </subcellularLocation>
</comment>